<evidence type="ECO:0000313" key="2">
    <source>
        <dbReference type="EMBL" id="MEE2023580.1"/>
    </source>
</evidence>
<feature type="compositionally biased region" description="Low complexity" evidence="1">
    <location>
        <begin position="90"/>
        <end position="106"/>
    </location>
</feature>
<dbReference type="EMBL" id="JAUGZK010000003">
    <property type="protein sequence ID" value="MEE2023580.1"/>
    <property type="molecule type" value="Genomic_DNA"/>
</dbReference>
<feature type="compositionally biased region" description="Basic and acidic residues" evidence="1">
    <location>
        <begin position="134"/>
        <end position="145"/>
    </location>
</feature>
<comment type="caution">
    <text evidence="2">The sequence shown here is derived from an EMBL/GenBank/DDBJ whole genome shotgun (WGS) entry which is preliminary data.</text>
</comment>
<dbReference type="Gene3D" id="1.10.287.950">
    <property type="entry name" value="Methyl-accepting chemotaxis protein"/>
    <property type="match status" value="1"/>
</dbReference>
<evidence type="ECO:0000256" key="1">
    <source>
        <dbReference type="SAM" id="MobiDB-lite"/>
    </source>
</evidence>
<evidence type="ECO:0000313" key="3">
    <source>
        <dbReference type="Proteomes" id="UP001339167"/>
    </source>
</evidence>
<feature type="compositionally biased region" description="Basic residues" evidence="1">
    <location>
        <begin position="153"/>
        <end position="167"/>
    </location>
</feature>
<feature type="compositionally biased region" description="Basic and acidic residues" evidence="1">
    <location>
        <begin position="68"/>
        <end position="84"/>
    </location>
</feature>
<organism evidence="2 3">
    <name type="scientific">Alkalimonas mucilaginosa</name>
    <dbReference type="NCBI Taxonomy" id="3057676"/>
    <lineage>
        <taxon>Bacteria</taxon>
        <taxon>Pseudomonadati</taxon>
        <taxon>Pseudomonadota</taxon>
        <taxon>Gammaproteobacteria</taxon>
        <taxon>Alkalimonas</taxon>
    </lineage>
</organism>
<dbReference type="Proteomes" id="UP001339167">
    <property type="component" value="Unassembled WGS sequence"/>
</dbReference>
<evidence type="ECO:0008006" key="4">
    <source>
        <dbReference type="Google" id="ProtNLM"/>
    </source>
</evidence>
<name>A0ABU7JD52_9GAMM</name>
<feature type="region of interest" description="Disordered" evidence="1">
    <location>
        <begin position="68"/>
        <end position="167"/>
    </location>
</feature>
<gene>
    <name evidence="2" type="ORF">QWF21_04920</name>
</gene>
<keyword evidence="3" id="KW-1185">Reference proteome</keyword>
<reference evidence="2 3" key="1">
    <citation type="submission" date="2023-06" db="EMBL/GenBank/DDBJ databases">
        <title>Alkalimonas sp., MEB004 an alkaliphilic bacterium isolated from Lonar Lake, India.</title>
        <authorList>
            <person name="Joshi A."/>
            <person name="Thite S."/>
        </authorList>
    </citation>
    <scope>NUCLEOTIDE SEQUENCE [LARGE SCALE GENOMIC DNA]</scope>
    <source>
        <strain evidence="2 3">MEB004</strain>
    </source>
</reference>
<protein>
    <recommendedName>
        <fullName evidence="4">Methyl-accepting chemotaxis protein</fullName>
    </recommendedName>
</protein>
<dbReference type="RefSeq" id="WP_330086935.1">
    <property type="nucleotide sequence ID" value="NZ_JAUGZK010000003.1"/>
</dbReference>
<feature type="compositionally biased region" description="Basic and acidic residues" evidence="1">
    <location>
        <begin position="13"/>
        <end position="27"/>
    </location>
</feature>
<feature type="compositionally biased region" description="Polar residues" evidence="1">
    <location>
        <begin position="118"/>
        <end position="133"/>
    </location>
</feature>
<proteinExistence type="predicted"/>
<feature type="region of interest" description="Disordered" evidence="1">
    <location>
        <begin position="1"/>
        <end position="31"/>
    </location>
</feature>
<accession>A0ABU7JD52</accession>
<sequence>MSAIANFKKRREAQRAQREERTSEDAKTVAPENEALTLLALLLCCDEEKAIEVAREEVDRKARFVMYDDKLQGDEKAKETKANEQDSDDAAAQVVDAADTVSSAADNVNAATSDLEETASQLADNADDISQATEDLKVATEELKKPSAARPSSHGKKAAAPKSSSKK</sequence>